<organism evidence="5 6">
    <name type="scientific">Clostridium algidicarnis DSM 15099</name>
    <dbReference type="NCBI Taxonomy" id="1121295"/>
    <lineage>
        <taxon>Bacteria</taxon>
        <taxon>Bacillati</taxon>
        <taxon>Bacillota</taxon>
        <taxon>Clostridia</taxon>
        <taxon>Eubacteriales</taxon>
        <taxon>Clostridiaceae</taxon>
        <taxon>Clostridium</taxon>
    </lineage>
</organism>
<sequence length="200" mass="23414">MLKIGLTGGIATGKSTVSSMLKEEGFAFIDADIVSTEVFMLYPSLTDELKQTFSESFFNEDGALKRREFGNYIFKYSKERVKYENIIIPLIKDRIKELFDEYEKKGEKVVILDAPTLIENNMQDYVDYIILVWTNSQEQIKRLMDRNKFTREEAMDRINSQMNLEKKKKYVDFIIDNSDSIESTKEEVHELISLIKMLNN</sequence>
<evidence type="ECO:0000313" key="5">
    <source>
        <dbReference type="EMBL" id="PPK47991.1"/>
    </source>
</evidence>
<dbReference type="NCBIfam" id="TIGR00152">
    <property type="entry name" value="dephospho-CoA kinase"/>
    <property type="match status" value="1"/>
</dbReference>
<evidence type="ECO:0000256" key="1">
    <source>
        <dbReference type="ARBA" id="ARBA00022741"/>
    </source>
</evidence>
<keyword evidence="3" id="KW-0808">Transferase</keyword>
<dbReference type="PROSITE" id="PS51219">
    <property type="entry name" value="DPCK"/>
    <property type="match status" value="1"/>
</dbReference>
<keyword evidence="3 5" id="KW-0418">Kinase</keyword>
<keyword evidence="3" id="KW-0963">Cytoplasm</keyword>
<dbReference type="EMBL" id="PTIS01000011">
    <property type="protein sequence ID" value="PPK47991.1"/>
    <property type="molecule type" value="Genomic_DNA"/>
</dbReference>
<accession>A0A2S6FWQ9</accession>
<gene>
    <name evidence="3" type="primary">coaE</name>
    <name evidence="5" type="ORF">BD821_11150</name>
</gene>
<dbReference type="HAMAP" id="MF_00376">
    <property type="entry name" value="Dephospho_CoA_kinase"/>
    <property type="match status" value="1"/>
</dbReference>
<comment type="caution">
    <text evidence="5">The sequence shown here is derived from an EMBL/GenBank/DDBJ whole genome shotgun (WGS) entry which is preliminary data.</text>
</comment>
<comment type="function">
    <text evidence="3">Catalyzes the phosphorylation of the 3'-hydroxyl group of dephosphocoenzyme A to form coenzyme A.</text>
</comment>
<dbReference type="PANTHER" id="PTHR10695">
    <property type="entry name" value="DEPHOSPHO-COA KINASE-RELATED"/>
    <property type="match status" value="1"/>
</dbReference>
<dbReference type="EC" id="2.7.1.24" evidence="3 4"/>
<dbReference type="GO" id="GO:0005737">
    <property type="term" value="C:cytoplasm"/>
    <property type="evidence" value="ECO:0007669"/>
    <property type="project" value="UniProtKB-SubCell"/>
</dbReference>
<evidence type="ECO:0000313" key="6">
    <source>
        <dbReference type="Proteomes" id="UP000239863"/>
    </source>
</evidence>
<dbReference type="InterPro" id="IPR001977">
    <property type="entry name" value="Depp_CoAkinase"/>
</dbReference>
<dbReference type="RefSeq" id="WP_104410127.1">
    <property type="nucleotide sequence ID" value="NZ_PTIS01000011.1"/>
</dbReference>
<evidence type="ECO:0000256" key="2">
    <source>
        <dbReference type="ARBA" id="ARBA00022840"/>
    </source>
</evidence>
<reference evidence="5 6" key="1">
    <citation type="submission" date="2018-02" db="EMBL/GenBank/DDBJ databases">
        <title>Genomic Encyclopedia of Archaeal and Bacterial Type Strains, Phase II (KMG-II): from individual species to whole genera.</title>
        <authorList>
            <person name="Goeker M."/>
        </authorList>
    </citation>
    <scope>NUCLEOTIDE SEQUENCE [LARGE SCALE GENOMIC DNA]</scope>
    <source>
        <strain evidence="5 6">DSM 15099</strain>
    </source>
</reference>
<evidence type="ECO:0000256" key="3">
    <source>
        <dbReference type="HAMAP-Rule" id="MF_00376"/>
    </source>
</evidence>
<dbReference type="CDD" id="cd02022">
    <property type="entry name" value="DPCK"/>
    <property type="match status" value="1"/>
</dbReference>
<dbReference type="GO" id="GO:0005524">
    <property type="term" value="F:ATP binding"/>
    <property type="evidence" value="ECO:0007669"/>
    <property type="project" value="UniProtKB-UniRule"/>
</dbReference>
<dbReference type="Pfam" id="PF01121">
    <property type="entry name" value="CoaE"/>
    <property type="match status" value="1"/>
</dbReference>
<dbReference type="GO" id="GO:0004140">
    <property type="term" value="F:dephospho-CoA kinase activity"/>
    <property type="evidence" value="ECO:0007669"/>
    <property type="project" value="UniProtKB-UniRule"/>
</dbReference>
<dbReference type="SUPFAM" id="SSF52540">
    <property type="entry name" value="P-loop containing nucleoside triphosphate hydrolases"/>
    <property type="match status" value="1"/>
</dbReference>
<comment type="pathway">
    <text evidence="3">Cofactor biosynthesis; coenzyme A biosynthesis; CoA from (R)-pantothenate: step 5/5.</text>
</comment>
<name>A0A2S6FWQ9_9CLOT</name>
<evidence type="ECO:0000256" key="4">
    <source>
        <dbReference type="NCBIfam" id="TIGR00152"/>
    </source>
</evidence>
<dbReference type="AlphaFoldDB" id="A0A2S6FWQ9"/>
<protein>
    <recommendedName>
        <fullName evidence="3 4">Dephospho-CoA kinase</fullName>
        <ecNumber evidence="3 4">2.7.1.24</ecNumber>
    </recommendedName>
    <alternativeName>
        <fullName evidence="3">Dephosphocoenzyme A kinase</fullName>
    </alternativeName>
</protein>
<comment type="similarity">
    <text evidence="3">Belongs to the CoaE family.</text>
</comment>
<dbReference type="OrthoDB" id="9812943at2"/>
<dbReference type="Gene3D" id="3.40.50.300">
    <property type="entry name" value="P-loop containing nucleotide triphosphate hydrolases"/>
    <property type="match status" value="1"/>
</dbReference>
<dbReference type="GO" id="GO:0015937">
    <property type="term" value="P:coenzyme A biosynthetic process"/>
    <property type="evidence" value="ECO:0007669"/>
    <property type="project" value="UniProtKB-UniRule"/>
</dbReference>
<feature type="binding site" evidence="3">
    <location>
        <begin position="11"/>
        <end position="16"/>
    </location>
    <ligand>
        <name>ATP</name>
        <dbReference type="ChEBI" id="CHEBI:30616"/>
    </ligand>
</feature>
<dbReference type="PANTHER" id="PTHR10695:SF46">
    <property type="entry name" value="BIFUNCTIONAL COENZYME A SYNTHASE-RELATED"/>
    <property type="match status" value="1"/>
</dbReference>
<dbReference type="STRING" id="37659.GCA_000703125_00191"/>
<comment type="catalytic activity">
    <reaction evidence="3">
        <text>3'-dephospho-CoA + ATP = ADP + CoA + H(+)</text>
        <dbReference type="Rhea" id="RHEA:18245"/>
        <dbReference type="ChEBI" id="CHEBI:15378"/>
        <dbReference type="ChEBI" id="CHEBI:30616"/>
        <dbReference type="ChEBI" id="CHEBI:57287"/>
        <dbReference type="ChEBI" id="CHEBI:57328"/>
        <dbReference type="ChEBI" id="CHEBI:456216"/>
        <dbReference type="EC" id="2.7.1.24"/>
    </reaction>
</comment>
<proteinExistence type="inferred from homology"/>
<keyword evidence="3" id="KW-0173">Coenzyme A biosynthesis</keyword>
<keyword evidence="2 3" id="KW-0067">ATP-binding</keyword>
<dbReference type="InterPro" id="IPR027417">
    <property type="entry name" value="P-loop_NTPase"/>
</dbReference>
<comment type="subcellular location">
    <subcellularLocation>
        <location evidence="3">Cytoplasm</location>
    </subcellularLocation>
</comment>
<dbReference type="Proteomes" id="UP000239863">
    <property type="component" value="Unassembled WGS sequence"/>
</dbReference>
<dbReference type="UniPathway" id="UPA00241">
    <property type="reaction ID" value="UER00356"/>
</dbReference>
<keyword evidence="1 3" id="KW-0547">Nucleotide-binding</keyword>